<dbReference type="Proteomes" id="UP001064971">
    <property type="component" value="Chromosome"/>
</dbReference>
<dbReference type="RefSeq" id="WP_264775963.1">
    <property type="nucleotide sequence ID" value="NZ_AP026560.1"/>
</dbReference>
<feature type="transmembrane region" description="Helical" evidence="9">
    <location>
        <begin position="234"/>
        <end position="253"/>
    </location>
</feature>
<feature type="transmembrane region" description="Helical" evidence="9">
    <location>
        <begin position="146"/>
        <end position="166"/>
    </location>
</feature>
<dbReference type="InterPro" id="IPR001626">
    <property type="entry name" value="ABC_TroCD"/>
</dbReference>
<sequence>MTPAPLPLDFDLVIVVTAVFVAWACGLLGLFLVLRREALMSDAISHSALPGIVAGYWVTGGSLATLPALVGAALFGLVTVALTALLTRSGRVKADAALGLVFPALFAAGVIAVSLNYSNVHLDLDAVLYGEIAYTPFRTGWLGLPVGWLLIGGMLLVNALFVGLLFKELRLSTFDPCLARTLGFSPALIGGALLTLVALTTVAAFDAVGAVLVVAFMIVPPATALLLTRRLRQALGLTLLAGLSASAVGYALALALDASITGVIAGVLGVQFTLALLVQAVRARRVRGSARLGG</sequence>
<comment type="similarity">
    <text evidence="2 8">Belongs to the ABC-3 integral membrane protein family.</text>
</comment>
<evidence type="ECO:0000256" key="9">
    <source>
        <dbReference type="SAM" id="Phobius"/>
    </source>
</evidence>
<organism evidence="10 11">
    <name type="scientific">Deinococcus aetherius</name>
    <dbReference type="NCBI Taxonomy" id="200252"/>
    <lineage>
        <taxon>Bacteria</taxon>
        <taxon>Thermotogati</taxon>
        <taxon>Deinococcota</taxon>
        <taxon>Deinococci</taxon>
        <taxon>Deinococcales</taxon>
        <taxon>Deinococcaceae</taxon>
        <taxon>Deinococcus</taxon>
    </lineage>
</organism>
<evidence type="ECO:0000256" key="5">
    <source>
        <dbReference type="ARBA" id="ARBA00022692"/>
    </source>
</evidence>
<evidence type="ECO:0000256" key="7">
    <source>
        <dbReference type="ARBA" id="ARBA00023136"/>
    </source>
</evidence>
<dbReference type="Pfam" id="PF00950">
    <property type="entry name" value="ABC-3"/>
    <property type="match status" value="1"/>
</dbReference>
<proteinExistence type="inferred from homology"/>
<dbReference type="PANTHER" id="PTHR30477:SF8">
    <property type="entry name" value="METAL TRANSPORT SYSTEM MEMBRANE PROTEIN CT_070-RELATED"/>
    <property type="match status" value="1"/>
</dbReference>
<feature type="transmembrane region" description="Helical" evidence="9">
    <location>
        <begin position="12"/>
        <end position="32"/>
    </location>
</feature>
<keyword evidence="5 8" id="KW-0812">Transmembrane</keyword>
<reference evidence="10" key="1">
    <citation type="submission" date="2022-07" db="EMBL/GenBank/DDBJ databases">
        <title>Complete Genome Sequence of the Radioresistant Bacterium Deinococcus aetherius ST0316, Isolated from the Air Dust collected in Lower Stratosphere above Japan.</title>
        <authorList>
            <person name="Satoh K."/>
            <person name="Hagiwara K."/>
            <person name="Katsumata K."/>
            <person name="Kubo A."/>
            <person name="Yokobori S."/>
            <person name="Yamagishi A."/>
            <person name="Oono Y."/>
            <person name="Narumi I."/>
        </authorList>
    </citation>
    <scope>NUCLEOTIDE SEQUENCE</scope>
    <source>
        <strain evidence="10">ST0316</strain>
    </source>
</reference>
<gene>
    <name evidence="10" type="ORF">DAETH_00420</name>
</gene>
<feature type="transmembrane region" description="Helical" evidence="9">
    <location>
        <begin position="259"/>
        <end position="281"/>
    </location>
</feature>
<evidence type="ECO:0000313" key="11">
    <source>
        <dbReference type="Proteomes" id="UP001064971"/>
    </source>
</evidence>
<keyword evidence="4" id="KW-1003">Cell membrane</keyword>
<evidence type="ECO:0000256" key="1">
    <source>
        <dbReference type="ARBA" id="ARBA00004651"/>
    </source>
</evidence>
<dbReference type="SUPFAM" id="SSF81345">
    <property type="entry name" value="ABC transporter involved in vitamin B12 uptake, BtuC"/>
    <property type="match status" value="1"/>
</dbReference>
<feature type="transmembrane region" description="Helical" evidence="9">
    <location>
        <begin position="178"/>
        <end position="201"/>
    </location>
</feature>
<dbReference type="InterPro" id="IPR037294">
    <property type="entry name" value="ABC_BtuC-like"/>
</dbReference>
<feature type="transmembrane region" description="Helical" evidence="9">
    <location>
        <begin position="98"/>
        <end position="117"/>
    </location>
</feature>
<dbReference type="PANTHER" id="PTHR30477">
    <property type="entry name" value="ABC-TRANSPORTER METAL-BINDING PROTEIN"/>
    <property type="match status" value="1"/>
</dbReference>
<feature type="transmembrane region" description="Helical" evidence="9">
    <location>
        <begin position="64"/>
        <end position="86"/>
    </location>
</feature>
<evidence type="ECO:0000313" key="10">
    <source>
        <dbReference type="EMBL" id="BDP40073.1"/>
    </source>
</evidence>
<protein>
    <recommendedName>
        <fullName evidence="12">Manganese ABC transporter, inner membrane permease protein SitD</fullName>
    </recommendedName>
</protein>
<comment type="subcellular location">
    <subcellularLocation>
        <location evidence="1 8">Cell membrane</location>
        <topology evidence="1 8">Multi-pass membrane protein</topology>
    </subcellularLocation>
</comment>
<keyword evidence="11" id="KW-1185">Reference proteome</keyword>
<evidence type="ECO:0000256" key="4">
    <source>
        <dbReference type="ARBA" id="ARBA00022475"/>
    </source>
</evidence>
<keyword evidence="3 8" id="KW-0813">Transport</keyword>
<evidence type="ECO:0000256" key="6">
    <source>
        <dbReference type="ARBA" id="ARBA00022989"/>
    </source>
</evidence>
<dbReference type="EMBL" id="AP026560">
    <property type="protein sequence ID" value="BDP40073.1"/>
    <property type="molecule type" value="Genomic_DNA"/>
</dbReference>
<dbReference type="Gene3D" id="1.10.3470.10">
    <property type="entry name" value="ABC transporter involved in vitamin B12 uptake, BtuC"/>
    <property type="match status" value="1"/>
</dbReference>
<accession>A0ABM8A918</accession>
<keyword evidence="6 9" id="KW-1133">Transmembrane helix</keyword>
<evidence type="ECO:0008006" key="12">
    <source>
        <dbReference type="Google" id="ProtNLM"/>
    </source>
</evidence>
<feature type="transmembrane region" description="Helical" evidence="9">
    <location>
        <begin position="207"/>
        <end position="227"/>
    </location>
</feature>
<evidence type="ECO:0000256" key="3">
    <source>
        <dbReference type="ARBA" id="ARBA00022448"/>
    </source>
</evidence>
<evidence type="ECO:0000256" key="8">
    <source>
        <dbReference type="RuleBase" id="RU003943"/>
    </source>
</evidence>
<name>A0ABM8A918_9DEIO</name>
<keyword evidence="7 9" id="KW-0472">Membrane</keyword>
<evidence type="ECO:0000256" key="2">
    <source>
        <dbReference type="ARBA" id="ARBA00008034"/>
    </source>
</evidence>